<reference evidence="2 3" key="1">
    <citation type="submission" date="2016-12" db="EMBL/GenBank/DDBJ databases">
        <title>Genome sequencing of Methylocaldum marinum.</title>
        <authorList>
            <person name="Takeuchi M."/>
            <person name="Kamagata Y."/>
            <person name="Hiraoka S."/>
            <person name="Oshima K."/>
            <person name="Hattori M."/>
            <person name="Iwasaki W."/>
        </authorList>
    </citation>
    <scope>NUCLEOTIDE SEQUENCE [LARGE SCALE GENOMIC DNA]</scope>
    <source>
        <strain evidence="2 3">S8</strain>
    </source>
</reference>
<name>A0A250KMR7_9GAMM</name>
<evidence type="ECO:0000313" key="2">
    <source>
        <dbReference type="EMBL" id="BBA32983.1"/>
    </source>
</evidence>
<protein>
    <submittedName>
        <fullName evidence="2">Zinc-ribbon domain protein</fullName>
    </submittedName>
</protein>
<proteinExistence type="predicted"/>
<evidence type="ECO:0000256" key="1">
    <source>
        <dbReference type="SAM" id="Phobius"/>
    </source>
</evidence>
<dbReference type="AlphaFoldDB" id="A0A250KMR7"/>
<dbReference type="KEGG" id="mmai:sS8_1018"/>
<sequence>MALIKCPICDAEISDQADGCPNCGGHEITAPIRKLGGKLQAVGTVLLAVSVLATVAGTWWGPALLFPGAAFFIVGRVL</sequence>
<evidence type="ECO:0000313" key="3">
    <source>
        <dbReference type="Proteomes" id="UP000266313"/>
    </source>
</evidence>
<accession>A0A250KMR7</accession>
<gene>
    <name evidence="2" type="ORF">sS8_1018</name>
</gene>
<keyword evidence="1" id="KW-0812">Transmembrane</keyword>
<organism evidence="2 3">
    <name type="scientific">Methylocaldum marinum</name>
    <dbReference type="NCBI Taxonomy" id="1432792"/>
    <lineage>
        <taxon>Bacteria</taxon>
        <taxon>Pseudomonadati</taxon>
        <taxon>Pseudomonadota</taxon>
        <taxon>Gammaproteobacteria</taxon>
        <taxon>Methylococcales</taxon>
        <taxon>Methylococcaceae</taxon>
        <taxon>Methylocaldum</taxon>
    </lineage>
</organism>
<keyword evidence="1" id="KW-0472">Membrane</keyword>
<dbReference type="EMBL" id="AP017928">
    <property type="protein sequence ID" value="BBA32983.1"/>
    <property type="molecule type" value="Genomic_DNA"/>
</dbReference>
<feature type="transmembrane region" description="Helical" evidence="1">
    <location>
        <begin position="41"/>
        <end position="61"/>
    </location>
</feature>
<keyword evidence="3" id="KW-1185">Reference proteome</keyword>
<keyword evidence="1" id="KW-1133">Transmembrane helix</keyword>
<dbReference type="Proteomes" id="UP000266313">
    <property type="component" value="Chromosome"/>
</dbReference>